<evidence type="ECO:0000256" key="1">
    <source>
        <dbReference type="SAM" id="MobiDB-lite"/>
    </source>
</evidence>
<name>G3NUB8_GASAC</name>
<keyword evidence="2" id="KW-0812">Transmembrane</keyword>
<keyword evidence="2" id="KW-1133">Transmembrane helix</keyword>
<dbReference type="OMA" id="GPFCAFT"/>
<feature type="region of interest" description="Disordered" evidence="1">
    <location>
        <begin position="105"/>
        <end position="128"/>
    </location>
</feature>
<dbReference type="eggNOG" id="ENOG502SEHS">
    <property type="taxonomic scope" value="Eukaryota"/>
</dbReference>
<dbReference type="Ensembl" id="ENSGACT00000008956.1">
    <property type="protein sequence ID" value="ENSGACP00000008936.1"/>
    <property type="gene ID" value="ENSGACG00000006752.1"/>
</dbReference>
<reference evidence="4" key="2">
    <citation type="submission" date="2024-04" db="UniProtKB">
        <authorList>
            <consortium name="Ensembl"/>
        </authorList>
    </citation>
    <scope>IDENTIFICATION</scope>
</reference>
<reference evidence="4" key="1">
    <citation type="submission" date="2006-01" db="EMBL/GenBank/DDBJ databases">
        <authorList>
            <person name="Lindblad-Toh K."/>
            <person name="Mauceli E."/>
            <person name="Grabherr M."/>
            <person name="Chang J.L."/>
            <person name="Lander E.S."/>
        </authorList>
    </citation>
    <scope>NUCLEOTIDE SEQUENCE [LARGE SCALE GENOMIC DNA]</scope>
</reference>
<sequence>MNVQLLLVLALVGPFCAFTHASPTEIPKDLDESDGAVADLGPAVTEASAMDLTVTPDPPATEPETSPEDVAATEGAATTEAAAATEAATATEAAASTEVVTGTALPSTALNTEDTVKTEAPAASTASPEPIVTVVDITDPSNTAEGEVQPTEAVTEKAVVVEEQSDEGMSSGQVVGVVIGALLAVVIAIAVVIAVVRRMGKY</sequence>
<feature type="transmembrane region" description="Helical" evidence="2">
    <location>
        <begin position="174"/>
        <end position="196"/>
    </location>
</feature>
<keyword evidence="3" id="KW-0732">Signal</keyword>
<protein>
    <submittedName>
        <fullName evidence="4">Uncharacterized protein</fullName>
    </submittedName>
</protein>
<dbReference type="AlphaFoldDB" id="G3NUB8"/>
<feature type="signal peptide" evidence="3">
    <location>
        <begin position="1"/>
        <end position="21"/>
    </location>
</feature>
<feature type="chain" id="PRO_5003448816" evidence="3">
    <location>
        <begin position="22"/>
        <end position="202"/>
    </location>
</feature>
<feature type="region of interest" description="Disordered" evidence="1">
    <location>
        <begin position="53"/>
        <end position="76"/>
    </location>
</feature>
<organism evidence="4">
    <name type="scientific">Gasterosteus aculeatus</name>
    <name type="common">Three-spined stickleback</name>
    <dbReference type="NCBI Taxonomy" id="69293"/>
    <lineage>
        <taxon>Eukaryota</taxon>
        <taxon>Metazoa</taxon>
        <taxon>Chordata</taxon>
        <taxon>Craniata</taxon>
        <taxon>Vertebrata</taxon>
        <taxon>Euteleostomi</taxon>
        <taxon>Actinopterygii</taxon>
        <taxon>Neopterygii</taxon>
        <taxon>Teleostei</taxon>
        <taxon>Neoteleostei</taxon>
        <taxon>Acanthomorphata</taxon>
        <taxon>Eupercaria</taxon>
        <taxon>Perciformes</taxon>
        <taxon>Cottioidei</taxon>
        <taxon>Gasterosteales</taxon>
        <taxon>Gasterosteidae</taxon>
        <taxon>Gasterosteus</taxon>
    </lineage>
</organism>
<proteinExistence type="predicted"/>
<evidence type="ECO:0000256" key="3">
    <source>
        <dbReference type="SAM" id="SignalP"/>
    </source>
</evidence>
<dbReference type="Bgee" id="ENSGACG00000006752">
    <property type="expression patterns" value="Expressed in heart and 10 other cell types or tissues"/>
</dbReference>
<keyword evidence="2" id="KW-0472">Membrane</keyword>
<dbReference type="InParanoid" id="G3NUB8"/>
<evidence type="ECO:0000313" key="4">
    <source>
        <dbReference type="Ensembl" id="ENSGACP00000008936.1"/>
    </source>
</evidence>
<evidence type="ECO:0000256" key="2">
    <source>
        <dbReference type="SAM" id="Phobius"/>
    </source>
</evidence>
<feature type="compositionally biased region" description="Low complexity" evidence="1">
    <location>
        <begin position="118"/>
        <end position="128"/>
    </location>
</feature>
<accession>G3NUB8</accession>